<comment type="subcellular location">
    <subcellularLocation>
        <location evidence="1">Cell membrane</location>
        <topology evidence="1">Multi-pass membrane protein</topology>
    </subcellularLocation>
</comment>
<dbReference type="Gene3D" id="1.50.10.150">
    <property type="entry name" value="Voltage-dependent anion channel"/>
    <property type="match status" value="1"/>
</dbReference>
<dbReference type="Proteomes" id="UP000002063">
    <property type="component" value="Chromosome"/>
</dbReference>
<dbReference type="AlphaFoldDB" id="C9RDZ7"/>
<feature type="transmembrane region" description="Helical" evidence="8">
    <location>
        <begin position="16"/>
        <end position="35"/>
    </location>
</feature>
<dbReference type="NCBIfam" id="TIGR00816">
    <property type="entry name" value="tdt"/>
    <property type="match status" value="1"/>
</dbReference>
<dbReference type="HOGENOM" id="CLU_030057_6_4_2"/>
<dbReference type="EMBL" id="CP001787">
    <property type="protein sequence ID" value="ACX73526.1"/>
    <property type="molecule type" value="Genomic_DNA"/>
</dbReference>
<feature type="transmembrane region" description="Helical" evidence="8">
    <location>
        <begin position="249"/>
        <end position="274"/>
    </location>
</feature>
<evidence type="ECO:0000256" key="1">
    <source>
        <dbReference type="ARBA" id="ARBA00004651"/>
    </source>
</evidence>
<dbReference type="OrthoDB" id="184482at2157"/>
<evidence type="ECO:0000256" key="3">
    <source>
        <dbReference type="ARBA" id="ARBA00022448"/>
    </source>
</evidence>
<dbReference type="CDD" id="cd09321">
    <property type="entry name" value="TDT_like_3"/>
    <property type="match status" value="1"/>
</dbReference>
<feature type="transmembrane region" description="Helical" evidence="8">
    <location>
        <begin position="218"/>
        <end position="237"/>
    </location>
</feature>
<dbReference type="STRING" id="579137.Metvu_1673"/>
<keyword evidence="3" id="KW-0813">Transport</keyword>
<dbReference type="GeneID" id="8514033"/>
<evidence type="ECO:0000256" key="2">
    <source>
        <dbReference type="ARBA" id="ARBA00008566"/>
    </source>
</evidence>
<organism evidence="9 10">
    <name type="scientific">Methanocaldococcus vulcanius (strain ATCC 700851 / DSM 12094 / M7)</name>
    <name type="common">Methanococcus vulcanius</name>
    <dbReference type="NCBI Taxonomy" id="579137"/>
    <lineage>
        <taxon>Archaea</taxon>
        <taxon>Methanobacteriati</taxon>
        <taxon>Methanobacteriota</taxon>
        <taxon>Methanomada group</taxon>
        <taxon>Methanococci</taxon>
        <taxon>Methanococcales</taxon>
        <taxon>Methanocaldococcaceae</taxon>
        <taxon>Methanocaldococcus</taxon>
    </lineage>
</organism>
<evidence type="ECO:0000256" key="4">
    <source>
        <dbReference type="ARBA" id="ARBA00022475"/>
    </source>
</evidence>
<name>C9RDZ7_METVM</name>
<keyword evidence="10" id="KW-1185">Reference proteome</keyword>
<protein>
    <submittedName>
        <fullName evidence="9">C4-dicarboxylate transporter/malic acid transport protein</fullName>
    </submittedName>
</protein>
<dbReference type="GO" id="GO:0000319">
    <property type="term" value="F:sulfite transmembrane transporter activity"/>
    <property type="evidence" value="ECO:0007669"/>
    <property type="project" value="TreeGrafter"/>
</dbReference>
<dbReference type="eggNOG" id="arCOG04355">
    <property type="taxonomic scope" value="Archaea"/>
</dbReference>
<feature type="transmembrane region" description="Helical" evidence="8">
    <location>
        <begin position="87"/>
        <end position="108"/>
    </location>
</feature>
<evidence type="ECO:0000313" key="10">
    <source>
        <dbReference type="Proteomes" id="UP000002063"/>
    </source>
</evidence>
<dbReference type="RefSeq" id="WP_015733744.1">
    <property type="nucleotide sequence ID" value="NC_013407.1"/>
</dbReference>
<evidence type="ECO:0000256" key="7">
    <source>
        <dbReference type="ARBA" id="ARBA00023136"/>
    </source>
</evidence>
<feature type="transmembrane region" description="Helical" evidence="8">
    <location>
        <begin position="286"/>
        <end position="307"/>
    </location>
</feature>
<feature type="transmembrane region" description="Helical" evidence="8">
    <location>
        <begin position="148"/>
        <end position="169"/>
    </location>
</feature>
<dbReference type="GO" id="GO:0005886">
    <property type="term" value="C:plasma membrane"/>
    <property type="evidence" value="ECO:0007669"/>
    <property type="project" value="UniProtKB-SubCell"/>
</dbReference>
<feature type="transmembrane region" description="Helical" evidence="8">
    <location>
        <begin position="47"/>
        <end position="67"/>
    </location>
</feature>
<keyword evidence="7 8" id="KW-0472">Membrane</keyword>
<dbReference type="InterPro" id="IPR038665">
    <property type="entry name" value="Voltage-dep_anion_channel_sf"/>
</dbReference>
<sequence>MFEACESKLDIIKNFIPSWFAAVMGTGILAIDSLLYSTYFPILKSLAYLLFYFNIGMFFIFIIPWTLRWIMFPKNAFADLKHPILSSFYPTVAVACLVLASDFIMIGNNMFIGEIFWWLGVVGMLIFSTIVTFYMFKSEHIKLDHVNPGWYIPPVGLLVMAIAGSLLMPHSSGLLYELITLVNYYGLGSGLFAYLALLAIVMYRFILHNPLPSALAPTIWINLGPIGAGIIAIINLVNNSPLVSVKNPFYIFSFLFWGFGLWWTIMAIIMTIYYIKNLKLPYGMPWWAFIFPLGAYVASSHLIFNLFKLNIVDYIGFALYWLLLFLWTITLIKTINKVYTGELFKG</sequence>
<feature type="transmembrane region" description="Helical" evidence="8">
    <location>
        <begin position="314"/>
        <end position="335"/>
    </location>
</feature>
<keyword evidence="5 8" id="KW-0812">Transmembrane</keyword>
<evidence type="ECO:0000256" key="6">
    <source>
        <dbReference type="ARBA" id="ARBA00022989"/>
    </source>
</evidence>
<gene>
    <name evidence="9" type="ordered locus">Metvu_1673</name>
</gene>
<keyword evidence="6 8" id="KW-1133">Transmembrane helix</keyword>
<dbReference type="InterPro" id="IPR051629">
    <property type="entry name" value="Sulfite_efflux_TDT"/>
</dbReference>
<evidence type="ECO:0000256" key="5">
    <source>
        <dbReference type="ARBA" id="ARBA00022692"/>
    </source>
</evidence>
<evidence type="ECO:0000256" key="8">
    <source>
        <dbReference type="SAM" id="Phobius"/>
    </source>
</evidence>
<keyword evidence="4" id="KW-1003">Cell membrane</keyword>
<dbReference type="PANTHER" id="PTHR31686">
    <property type="match status" value="1"/>
</dbReference>
<dbReference type="InterPro" id="IPR004695">
    <property type="entry name" value="SLAC1/Mae1/Ssu1/TehA"/>
</dbReference>
<reference evidence="9" key="1">
    <citation type="submission" date="2009-10" db="EMBL/GenBank/DDBJ databases">
        <title>Complete sequence of chromosome of Methanocaldococcus vulcanius M7.</title>
        <authorList>
            <consortium name="US DOE Joint Genome Institute"/>
            <person name="Lucas S."/>
            <person name="Copeland A."/>
            <person name="Lapidus A."/>
            <person name="Glavina del Rio T."/>
            <person name="Dalin E."/>
            <person name="Tice H."/>
            <person name="Bruce D."/>
            <person name="Goodwin L."/>
            <person name="Pitluck S."/>
            <person name="Lcollab F.I."/>
            <person name="Brettin T."/>
            <person name="Detter J.C."/>
            <person name="Han C."/>
            <person name="Tapia R."/>
            <person name="Kuske C.R."/>
            <person name="Schmutz J."/>
            <person name="Larimer F."/>
            <person name="Land M."/>
            <person name="Hauser L."/>
            <person name="Kyrpides N."/>
            <person name="Ovchinikova G."/>
            <person name="Sieprawska-Lupa M."/>
            <person name="Whitman W.B."/>
            <person name="Woyke T."/>
        </authorList>
    </citation>
    <scope>NUCLEOTIDE SEQUENCE [LARGE SCALE GENOMIC DNA]</scope>
    <source>
        <strain evidence="9">M7</strain>
    </source>
</reference>
<feature type="transmembrane region" description="Helical" evidence="8">
    <location>
        <begin position="181"/>
        <end position="206"/>
    </location>
</feature>
<dbReference type="PANTHER" id="PTHR31686:SF1">
    <property type="entry name" value="SULFITE EFFLUX PUMP SSU1"/>
    <property type="match status" value="1"/>
</dbReference>
<feature type="transmembrane region" description="Helical" evidence="8">
    <location>
        <begin position="115"/>
        <end position="136"/>
    </location>
</feature>
<evidence type="ECO:0000313" key="9">
    <source>
        <dbReference type="EMBL" id="ACX73526.1"/>
    </source>
</evidence>
<proteinExistence type="inferred from homology"/>
<dbReference type="InterPro" id="IPR011552">
    <property type="entry name" value="TehA/Mae1"/>
</dbReference>
<accession>C9RDZ7</accession>
<dbReference type="KEGG" id="mvu:Metvu_1673"/>
<dbReference type="Pfam" id="PF03595">
    <property type="entry name" value="SLAC1"/>
    <property type="match status" value="1"/>
</dbReference>
<comment type="similarity">
    <text evidence="2">Belongs to the tellurite-resistance/dicarboxylate transporter (TDT) family.</text>
</comment>